<gene>
    <name evidence="1" type="ORF">Pcinc_013615</name>
</gene>
<dbReference type="AlphaFoldDB" id="A0AAE1FWM1"/>
<evidence type="ECO:0000313" key="1">
    <source>
        <dbReference type="EMBL" id="KAK3881982.1"/>
    </source>
</evidence>
<feature type="non-terminal residue" evidence="1">
    <location>
        <position position="87"/>
    </location>
</feature>
<sequence length="87" mass="9836">MVSRLQVVIALLFGVVGVLYQITVDTSTWKATQAGSLFTSPQMLQRFITNPDQVHKWFPMVSQFKTADSRPFGIGKKYQAIYDLPLL</sequence>
<dbReference type="Proteomes" id="UP001286313">
    <property type="component" value="Unassembled WGS sequence"/>
</dbReference>
<organism evidence="1 2">
    <name type="scientific">Petrolisthes cinctipes</name>
    <name type="common">Flat porcelain crab</name>
    <dbReference type="NCBI Taxonomy" id="88211"/>
    <lineage>
        <taxon>Eukaryota</taxon>
        <taxon>Metazoa</taxon>
        <taxon>Ecdysozoa</taxon>
        <taxon>Arthropoda</taxon>
        <taxon>Crustacea</taxon>
        <taxon>Multicrustacea</taxon>
        <taxon>Malacostraca</taxon>
        <taxon>Eumalacostraca</taxon>
        <taxon>Eucarida</taxon>
        <taxon>Decapoda</taxon>
        <taxon>Pleocyemata</taxon>
        <taxon>Anomura</taxon>
        <taxon>Galatheoidea</taxon>
        <taxon>Porcellanidae</taxon>
        <taxon>Petrolisthes</taxon>
    </lineage>
</organism>
<evidence type="ECO:0000313" key="2">
    <source>
        <dbReference type="Proteomes" id="UP001286313"/>
    </source>
</evidence>
<dbReference type="EMBL" id="JAWQEG010001151">
    <property type="protein sequence ID" value="KAK3881982.1"/>
    <property type="molecule type" value="Genomic_DNA"/>
</dbReference>
<accession>A0AAE1FWM1</accession>
<reference evidence="1" key="1">
    <citation type="submission" date="2023-10" db="EMBL/GenBank/DDBJ databases">
        <title>Genome assemblies of two species of porcelain crab, Petrolisthes cinctipes and Petrolisthes manimaculis (Anomura: Porcellanidae).</title>
        <authorList>
            <person name="Angst P."/>
        </authorList>
    </citation>
    <scope>NUCLEOTIDE SEQUENCE</scope>
    <source>
        <strain evidence="1">PB745_01</strain>
        <tissue evidence="1">Gill</tissue>
    </source>
</reference>
<comment type="caution">
    <text evidence="1">The sequence shown here is derived from an EMBL/GenBank/DDBJ whole genome shotgun (WGS) entry which is preliminary data.</text>
</comment>
<proteinExistence type="predicted"/>
<keyword evidence="2" id="KW-1185">Reference proteome</keyword>
<protein>
    <submittedName>
        <fullName evidence="1">Uncharacterized protein</fullName>
    </submittedName>
</protein>
<name>A0AAE1FWM1_PETCI</name>